<dbReference type="EMBL" id="JACASF010000001">
    <property type="protein sequence ID" value="KAF6500859.1"/>
    <property type="molecule type" value="Genomic_DNA"/>
</dbReference>
<name>A0A7J8JWW1_MOLMO</name>
<proteinExistence type="predicted"/>
<keyword evidence="2" id="KW-1185">Reference proteome</keyword>
<evidence type="ECO:0000313" key="1">
    <source>
        <dbReference type="EMBL" id="KAF6500859.1"/>
    </source>
</evidence>
<organism evidence="1 2">
    <name type="scientific">Molossus molossus</name>
    <name type="common">Pallas' mastiff bat</name>
    <name type="synonym">Vespertilio molossus</name>
    <dbReference type="NCBI Taxonomy" id="27622"/>
    <lineage>
        <taxon>Eukaryota</taxon>
        <taxon>Metazoa</taxon>
        <taxon>Chordata</taxon>
        <taxon>Craniata</taxon>
        <taxon>Vertebrata</taxon>
        <taxon>Euteleostomi</taxon>
        <taxon>Mammalia</taxon>
        <taxon>Eutheria</taxon>
        <taxon>Laurasiatheria</taxon>
        <taxon>Chiroptera</taxon>
        <taxon>Yangochiroptera</taxon>
        <taxon>Molossidae</taxon>
        <taxon>Molossus</taxon>
    </lineage>
</organism>
<evidence type="ECO:0000313" key="2">
    <source>
        <dbReference type="Proteomes" id="UP000550707"/>
    </source>
</evidence>
<dbReference type="Proteomes" id="UP000550707">
    <property type="component" value="Unassembled WGS sequence"/>
</dbReference>
<sequence>MIFLSHVRTQYKDIRLHTKEKALSKNRACGQPDLRLPASRALRNQCLLFKPWTKTCMFCGISQRWPPACQSSRSSTLLRLPGFYMAFLLLEMGDCDLLLYIFTEHLKYFEFCSEENKFLKYIVHAFHEGV</sequence>
<comment type="caution">
    <text evidence="1">The sequence shown here is derived from an EMBL/GenBank/DDBJ whole genome shotgun (WGS) entry which is preliminary data.</text>
</comment>
<reference evidence="1 2" key="1">
    <citation type="journal article" date="2020" name="Nature">
        <title>Six reference-quality genomes reveal evolution of bat adaptations.</title>
        <authorList>
            <person name="Jebb D."/>
            <person name="Huang Z."/>
            <person name="Pippel M."/>
            <person name="Hughes G.M."/>
            <person name="Lavrichenko K."/>
            <person name="Devanna P."/>
            <person name="Winkler S."/>
            <person name="Jermiin L.S."/>
            <person name="Skirmuntt E.C."/>
            <person name="Katzourakis A."/>
            <person name="Burkitt-Gray L."/>
            <person name="Ray D.A."/>
            <person name="Sullivan K.A.M."/>
            <person name="Roscito J.G."/>
            <person name="Kirilenko B.M."/>
            <person name="Davalos L.M."/>
            <person name="Corthals A.P."/>
            <person name="Power M.L."/>
            <person name="Jones G."/>
            <person name="Ransome R.D."/>
            <person name="Dechmann D.K.N."/>
            <person name="Locatelli A.G."/>
            <person name="Puechmaille S.J."/>
            <person name="Fedrigo O."/>
            <person name="Jarvis E.D."/>
            <person name="Hiller M."/>
            <person name="Vernes S.C."/>
            <person name="Myers E.W."/>
            <person name="Teeling E.C."/>
        </authorList>
    </citation>
    <scope>NUCLEOTIDE SEQUENCE [LARGE SCALE GENOMIC DNA]</scope>
    <source>
        <strain evidence="1">MMolMol1</strain>
        <tissue evidence="1">Muscle</tissue>
    </source>
</reference>
<protein>
    <submittedName>
        <fullName evidence="1">Uncharacterized protein</fullName>
    </submittedName>
</protein>
<dbReference type="InParanoid" id="A0A7J8JWW1"/>
<dbReference type="AlphaFoldDB" id="A0A7J8JWW1"/>
<accession>A0A7J8JWW1</accession>
<gene>
    <name evidence="1" type="ORF">HJG59_007894</name>
</gene>